<accession>A0A348AJD4</accession>
<dbReference type="AlphaFoldDB" id="A0A348AJD4"/>
<dbReference type="OrthoDB" id="1680199at2"/>
<dbReference type="KEGG" id="mana:MAMMFC1_01853"/>
<proteinExistence type="predicted"/>
<organism evidence="1 2">
    <name type="scientific">Methylomusa anaerophila</name>
    <dbReference type="NCBI Taxonomy" id="1930071"/>
    <lineage>
        <taxon>Bacteria</taxon>
        <taxon>Bacillati</taxon>
        <taxon>Bacillota</taxon>
        <taxon>Negativicutes</taxon>
        <taxon>Selenomonadales</taxon>
        <taxon>Sporomusaceae</taxon>
        <taxon>Methylomusa</taxon>
    </lineage>
</organism>
<sequence length="172" mass="19274">MTAVGEPFMEGKSRLEPIVTYRFDTGGHTLAIIQEGLTEQEIELVNSGKAELALYVDLPVLFLLYRFGGDSCCWLETPFSWHMTEGDKRAYPDESTPEALLNIVLVEAATGIVKVVRRIKLNSLFTAKLHETILAQSKTSFNGQSFAKHLNTVYNEMDVEEMVHAAVARHKE</sequence>
<protein>
    <submittedName>
        <fullName evidence="1">Uncharacterized protein</fullName>
    </submittedName>
</protein>
<reference evidence="1 2" key="1">
    <citation type="journal article" date="2018" name="Int. J. Syst. Evol. Microbiol.">
        <title>Methylomusa anaerophila gen. nov., sp. nov., an anaerobic methanol-utilizing bacterium isolated from a microbial fuel cell.</title>
        <authorList>
            <person name="Amano N."/>
            <person name="Yamamuro A."/>
            <person name="Miyahara M."/>
            <person name="Kouzuma A."/>
            <person name="Abe T."/>
            <person name="Watanabe K."/>
        </authorList>
    </citation>
    <scope>NUCLEOTIDE SEQUENCE [LARGE SCALE GENOMIC DNA]</scope>
    <source>
        <strain evidence="1 2">MMFC1</strain>
    </source>
</reference>
<dbReference type="Proteomes" id="UP000276437">
    <property type="component" value="Chromosome"/>
</dbReference>
<evidence type="ECO:0000313" key="1">
    <source>
        <dbReference type="EMBL" id="BBB91182.1"/>
    </source>
</evidence>
<name>A0A348AJD4_9FIRM</name>
<evidence type="ECO:0000313" key="2">
    <source>
        <dbReference type="Proteomes" id="UP000276437"/>
    </source>
</evidence>
<dbReference type="EMBL" id="AP018449">
    <property type="protein sequence ID" value="BBB91182.1"/>
    <property type="molecule type" value="Genomic_DNA"/>
</dbReference>
<keyword evidence="2" id="KW-1185">Reference proteome</keyword>
<dbReference type="RefSeq" id="WP_126308239.1">
    <property type="nucleotide sequence ID" value="NZ_AP018449.1"/>
</dbReference>
<gene>
    <name evidence="1" type="ORF">MAMMFC1_01853</name>
</gene>